<dbReference type="NCBIfam" id="TIGR00231">
    <property type="entry name" value="small_GTP"/>
    <property type="match status" value="1"/>
</dbReference>
<dbReference type="RefSeq" id="WP_217644116.1">
    <property type="nucleotide sequence ID" value="NZ_FOZL01000001.1"/>
</dbReference>
<accession>A0A1I6MQP9</accession>
<dbReference type="Proteomes" id="UP000199024">
    <property type="component" value="Unassembled WGS sequence"/>
</dbReference>
<proteinExistence type="predicted"/>
<name>A0A1I6MQP9_9BACT</name>
<dbReference type="GO" id="GO:0003924">
    <property type="term" value="F:GTPase activity"/>
    <property type="evidence" value="ECO:0007669"/>
    <property type="project" value="InterPro"/>
</dbReference>
<dbReference type="Gene3D" id="3.40.50.300">
    <property type="entry name" value="P-loop containing nucleotide triphosphate hydrolases"/>
    <property type="match status" value="1"/>
</dbReference>
<protein>
    <submittedName>
        <fullName evidence="2">Small GTP-binding protein domain-containing protein</fullName>
    </submittedName>
</protein>
<dbReference type="PRINTS" id="PR00449">
    <property type="entry name" value="RASTRNSFRMNG"/>
</dbReference>
<reference evidence="2 3" key="1">
    <citation type="submission" date="2016-10" db="EMBL/GenBank/DDBJ databases">
        <authorList>
            <person name="de Groot N.N."/>
        </authorList>
    </citation>
    <scope>NUCLEOTIDE SEQUENCE [LARGE SCALE GENOMIC DNA]</scope>
    <source>
        <strain evidence="2 3">DSM 21001</strain>
    </source>
</reference>
<dbReference type="PROSITE" id="PS51419">
    <property type="entry name" value="RAB"/>
    <property type="match status" value="1"/>
</dbReference>
<dbReference type="SUPFAM" id="SSF52540">
    <property type="entry name" value="P-loop containing nucleoside triphosphate hydrolases"/>
    <property type="match status" value="1"/>
</dbReference>
<dbReference type="SMART" id="SM00173">
    <property type="entry name" value="RAS"/>
    <property type="match status" value="1"/>
</dbReference>
<dbReference type="InterPro" id="IPR005225">
    <property type="entry name" value="Small_GTP-bd"/>
</dbReference>
<keyword evidence="3" id="KW-1185">Reference proteome</keyword>
<dbReference type="STRING" id="474950.SAMN05421771_3277"/>
<dbReference type="InterPro" id="IPR001806">
    <property type="entry name" value="Small_GTPase"/>
</dbReference>
<keyword evidence="1" id="KW-0547">Nucleotide-binding</keyword>
<dbReference type="EMBL" id="FOZL01000001">
    <property type="protein sequence ID" value="SFS17858.1"/>
    <property type="molecule type" value="Genomic_DNA"/>
</dbReference>
<dbReference type="CDD" id="cd00154">
    <property type="entry name" value="Rab"/>
    <property type="match status" value="1"/>
</dbReference>
<evidence type="ECO:0000256" key="1">
    <source>
        <dbReference type="ARBA" id="ARBA00022741"/>
    </source>
</evidence>
<dbReference type="InterPro" id="IPR027417">
    <property type="entry name" value="P-loop_NTPase"/>
</dbReference>
<dbReference type="SMART" id="SM00175">
    <property type="entry name" value="RAB"/>
    <property type="match status" value="1"/>
</dbReference>
<gene>
    <name evidence="2" type="ORF">SAMN05421771_3277</name>
</gene>
<sequence length="174" mass="18664">MSIHKKICIIGEFGVGKTSLVARYVRSIFSDKYHTTVGVKIDKKDVTVGDEEVTLVLWDLAGESAVSALKVSLVKGAAGFILVSDGTRRETLLATTRLHQEVVGILGTVPFIVSVNKADLIADWTVTSADVEEFRATGWDVRLTSAKDGQGVEQIFSDLASRLLQAGGADSDEP</sequence>
<dbReference type="GO" id="GO:0005525">
    <property type="term" value="F:GTP binding"/>
    <property type="evidence" value="ECO:0007669"/>
    <property type="project" value="InterPro"/>
</dbReference>
<dbReference type="PANTHER" id="PTHR47978">
    <property type="match status" value="1"/>
</dbReference>
<organism evidence="2 3">
    <name type="scientific">Granulicella pectinivorans</name>
    <dbReference type="NCBI Taxonomy" id="474950"/>
    <lineage>
        <taxon>Bacteria</taxon>
        <taxon>Pseudomonadati</taxon>
        <taxon>Acidobacteriota</taxon>
        <taxon>Terriglobia</taxon>
        <taxon>Terriglobales</taxon>
        <taxon>Acidobacteriaceae</taxon>
        <taxon>Granulicella</taxon>
    </lineage>
</organism>
<dbReference type="AlphaFoldDB" id="A0A1I6MQP9"/>
<evidence type="ECO:0000313" key="3">
    <source>
        <dbReference type="Proteomes" id="UP000199024"/>
    </source>
</evidence>
<dbReference type="Pfam" id="PF00071">
    <property type="entry name" value="Ras"/>
    <property type="match status" value="1"/>
</dbReference>
<evidence type="ECO:0000313" key="2">
    <source>
        <dbReference type="EMBL" id="SFS17858.1"/>
    </source>
</evidence>